<dbReference type="PANTHER" id="PTHR20957">
    <property type="entry name" value="RNA-BINDING PROTEIN 48"/>
    <property type="match status" value="1"/>
</dbReference>
<keyword evidence="4" id="KW-0747">Spliceosome</keyword>
<dbReference type="VEuPathDB" id="FungiDB:RhiirA1_534455"/>
<dbReference type="InterPro" id="IPR000504">
    <property type="entry name" value="RRM_dom"/>
</dbReference>
<reference evidence="11 13" key="2">
    <citation type="submission" date="2017-09" db="EMBL/GenBank/DDBJ databases">
        <title>Extensive intraspecific genome diversity in a model arbuscular mycorrhizal fungus.</title>
        <authorList>
            <person name="Chen E.C."/>
            <person name="Morin E."/>
            <person name="Beaudet D."/>
            <person name="Noel J."/>
            <person name="Ndikumana S."/>
            <person name="Charron P."/>
            <person name="St-Onge C."/>
            <person name="Giorgi J."/>
            <person name="Grigoriev I.V."/>
            <person name="Roux C."/>
            <person name="Martin F.M."/>
            <person name="Corradi N."/>
        </authorList>
    </citation>
    <scope>NUCLEOTIDE SEQUENCE [LARGE SCALE GENOMIC DNA]</scope>
    <source>
        <strain evidence="11 13">A5</strain>
    </source>
</reference>
<evidence type="ECO:0000313" key="11">
    <source>
        <dbReference type="EMBL" id="PKC12613.1"/>
    </source>
</evidence>
<dbReference type="GO" id="GO:0003723">
    <property type="term" value="F:RNA binding"/>
    <property type="evidence" value="ECO:0007669"/>
    <property type="project" value="UniProtKB-UniRule"/>
</dbReference>
<keyword evidence="3" id="KW-0507">mRNA processing</keyword>
<evidence type="ECO:0000256" key="3">
    <source>
        <dbReference type="ARBA" id="ARBA00022664"/>
    </source>
</evidence>
<evidence type="ECO:0000313" key="13">
    <source>
        <dbReference type="Proteomes" id="UP000232722"/>
    </source>
</evidence>
<dbReference type="InterPro" id="IPR035979">
    <property type="entry name" value="RBD_domain_sf"/>
</dbReference>
<name>A0A2I1ECU1_9GLOM</name>
<comment type="function">
    <text evidence="7">As a component of the minor spliceosome, involved in the splicing of U12-type introns in pre-mRNAs.</text>
</comment>
<dbReference type="Proteomes" id="UP000232722">
    <property type="component" value="Unassembled WGS sequence"/>
</dbReference>
<dbReference type="EMBL" id="LLXJ01000238">
    <property type="protein sequence ID" value="PKC12613.1"/>
    <property type="molecule type" value="Genomic_DNA"/>
</dbReference>
<dbReference type="GO" id="GO:0008380">
    <property type="term" value="P:RNA splicing"/>
    <property type="evidence" value="ECO:0007669"/>
    <property type="project" value="UniProtKB-KW"/>
</dbReference>
<dbReference type="VEuPathDB" id="FungiDB:RhiirFUN_017295"/>
<evidence type="ECO:0000256" key="4">
    <source>
        <dbReference type="ARBA" id="ARBA00022728"/>
    </source>
</evidence>
<evidence type="ECO:0000256" key="8">
    <source>
        <dbReference type="PROSITE-ProRule" id="PRU00176"/>
    </source>
</evidence>
<feature type="compositionally biased region" description="Basic and acidic residues" evidence="9">
    <location>
        <begin position="238"/>
        <end position="248"/>
    </location>
</feature>
<dbReference type="PANTHER" id="PTHR20957:SF0">
    <property type="entry name" value="RNA-BINDING PROTEIN 48"/>
    <property type="match status" value="1"/>
</dbReference>
<evidence type="ECO:0000256" key="2">
    <source>
        <dbReference type="ARBA" id="ARBA00015189"/>
    </source>
</evidence>
<accession>A0A2I1ECU1</accession>
<organism evidence="11 13">
    <name type="scientific">Rhizophagus irregularis</name>
    <dbReference type="NCBI Taxonomy" id="588596"/>
    <lineage>
        <taxon>Eukaryota</taxon>
        <taxon>Fungi</taxon>
        <taxon>Fungi incertae sedis</taxon>
        <taxon>Mucoromycota</taxon>
        <taxon>Glomeromycotina</taxon>
        <taxon>Glomeromycetes</taxon>
        <taxon>Glomerales</taxon>
        <taxon>Glomeraceae</taxon>
        <taxon>Rhizophagus</taxon>
    </lineage>
</organism>
<evidence type="ECO:0000313" key="14">
    <source>
        <dbReference type="Proteomes" id="UP000234323"/>
    </source>
</evidence>
<feature type="domain" description="RRM" evidence="10">
    <location>
        <begin position="36"/>
        <end position="114"/>
    </location>
</feature>
<dbReference type="Proteomes" id="UP000234323">
    <property type="component" value="Unassembled WGS sequence"/>
</dbReference>
<dbReference type="GO" id="GO:0005681">
    <property type="term" value="C:spliceosomal complex"/>
    <property type="evidence" value="ECO:0007669"/>
    <property type="project" value="UniProtKB-KW"/>
</dbReference>
<comment type="similarity">
    <text evidence="1">Belongs to the RBM48 family.</text>
</comment>
<keyword evidence="14" id="KW-1185">Reference proteome</keyword>
<reference evidence="11 13" key="1">
    <citation type="submission" date="2016-04" db="EMBL/GenBank/DDBJ databases">
        <title>Genome analyses suggest a sexual origin of heterokaryosis in a supposedly ancient asexual fungus.</title>
        <authorList>
            <person name="Ropars J."/>
            <person name="Sedzielewska K."/>
            <person name="Noel J."/>
            <person name="Charron P."/>
            <person name="Farinelli L."/>
            <person name="Marton T."/>
            <person name="Kruger M."/>
            <person name="Pelin A."/>
            <person name="Brachmann A."/>
            <person name="Corradi N."/>
        </authorList>
    </citation>
    <scope>NUCLEOTIDE SEQUENCE [LARGE SCALE GENOMIC DNA]</scope>
    <source>
        <strain evidence="12 14">A4</strain>
        <strain evidence="11 13">A5</strain>
    </source>
</reference>
<proteinExistence type="inferred from homology"/>
<dbReference type="VEuPathDB" id="FungiDB:FUN_013782"/>
<evidence type="ECO:0000256" key="9">
    <source>
        <dbReference type="SAM" id="MobiDB-lite"/>
    </source>
</evidence>
<feature type="compositionally biased region" description="Polar residues" evidence="9">
    <location>
        <begin position="249"/>
        <end position="267"/>
    </location>
</feature>
<dbReference type="InterPro" id="IPR034264">
    <property type="entry name" value="RBM48_RRM"/>
</dbReference>
<dbReference type="InterPro" id="IPR012677">
    <property type="entry name" value="Nucleotide-bd_a/b_plait_sf"/>
</dbReference>
<dbReference type="SUPFAM" id="SSF54928">
    <property type="entry name" value="RNA-binding domain, RBD"/>
    <property type="match status" value="1"/>
</dbReference>
<dbReference type="EMBL" id="LLXI01000049">
    <property type="protein sequence ID" value="PKY39055.1"/>
    <property type="molecule type" value="Genomic_DNA"/>
</dbReference>
<protein>
    <recommendedName>
        <fullName evidence="2">RNA-binding protein 48</fullName>
    </recommendedName>
</protein>
<evidence type="ECO:0000256" key="5">
    <source>
        <dbReference type="ARBA" id="ARBA00022884"/>
    </source>
</evidence>
<evidence type="ECO:0000313" key="12">
    <source>
        <dbReference type="EMBL" id="PKY39055.1"/>
    </source>
</evidence>
<dbReference type="CDD" id="cd12442">
    <property type="entry name" value="RRM_RBM48"/>
    <property type="match status" value="1"/>
</dbReference>
<evidence type="ECO:0000256" key="1">
    <source>
        <dbReference type="ARBA" id="ARBA00006938"/>
    </source>
</evidence>
<feature type="region of interest" description="Disordered" evidence="9">
    <location>
        <begin position="238"/>
        <end position="273"/>
    </location>
</feature>
<evidence type="ECO:0000256" key="7">
    <source>
        <dbReference type="ARBA" id="ARBA00035004"/>
    </source>
</evidence>
<dbReference type="GO" id="GO:0006397">
    <property type="term" value="P:mRNA processing"/>
    <property type="evidence" value="ECO:0007669"/>
    <property type="project" value="UniProtKB-KW"/>
</dbReference>
<evidence type="ECO:0000256" key="6">
    <source>
        <dbReference type="ARBA" id="ARBA00023187"/>
    </source>
</evidence>
<gene>
    <name evidence="12" type="ORF">RhiirA4_452188</name>
    <name evidence="11" type="ORF">RhiirA5_411602</name>
</gene>
<dbReference type="OrthoDB" id="78358at2759"/>
<dbReference type="InterPro" id="IPR039599">
    <property type="entry name" value="RBM48"/>
</dbReference>
<comment type="caution">
    <text evidence="11">The sequence shown here is derived from an EMBL/GenBank/DDBJ whole genome shotgun (WGS) entry which is preliminary data.</text>
</comment>
<dbReference type="FunFam" id="3.30.70.330:FF:000424">
    <property type="entry name" value="RNA-binding protein 48 isoform X4"/>
    <property type="match status" value="1"/>
</dbReference>
<sequence>MSEDLNSLVVNPGRPAYRAGRKPIATRVYTINQESRYLVVENVPALGLTKELLELFALYGTIEEYQYLDDYPCEEFTDVYWIKFQSLPQARVAKKKVDDHIFFSSSLRVRYGPEYETIEDTRGKLRDRRTVISIKTNEQKEHENKIHHQTKLNDSSRSLTSIPVIYPQPDSSAYYNYYDYNYYNYPYSAQSQEPPIPGVGYPSSFSTSFTPTSYKYHTDPNSSMSSTVNTIRQRINDASKVSSDKDKGNVNQISTDSSIKSTHTTTPTKRRRI</sequence>
<dbReference type="PROSITE" id="PS50102">
    <property type="entry name" value="RRM"/>
    <property type="match status" value="1"/>
</dbReference>
<dbReference type="GO" id="GO:0005654">
    <property type="term" value="C:nucleoplasm"/>
    <property type="evidence" value="ECO:0007669"/>
    <property type="project" value="TreeGrafter"/>
</dbReference>
<dbReference type="Gene3D" id="3.30.70.330">
    <property type="match status" value="1"/>
</dbReference>
<keyword evidence="5 8" id="KW-0694">RNA-binding</keyword>
<keyword evidence="6" id="KW-0508">mRNA splicing</keyword>
<evidence type="ECO:0000259" key="10">
    <source>
        <dbReference type="PROSITE" id="PS50102"/>
    </source>
</evidence>
<dbReference type="AlphaFoldDB" id="A0A2I1ECU1"/>